<evidence type="ECO:0000256" key="2">
    <source>
        <dbReference type="PIRSR" id="PIRSR601952-2"/>
    </source>
</evidence>
<comment type="cofactor">
    <cofactor evidence="2">
        <name>Zn(2+)</name>
        <dbReference type="ChEBI" id="CHEBI:29105"/>
    </cofactor>
    <text evidence="2">Binds 2 Zn(2+) ions.</text>
</comment>
<feature type="binding site" evidence="2">
    <location>
        <position position="16"/>
    </location>
    <ligand>
        <name>Zn(2+)</name>
        <dbReference type="ChEBI" id="CHEBI:29105"/>
        <label>2</label>
    </ligand>
</feature>
<evidence type="ECO:0000256" key="1">
    <source>
        <dbReference type="ARBA" id="ARBA00012647"/>
    </source>
</evidence>
<name>A0A3Q0IYD8_DIACI</name>
<dbReference type="KEGG" id="dci:113468471"/>
<dbReference type="GO" id="GO:0004035">
    <property type="term" value="F:alkaline phosphatase activity"/>
    <property type="evidence" value="ECO:0007669"/>
    <property type="project" value="UniProtKB-EC"/>
</dbReference>
<keyword evidence="3" id="KW-1185">Reference proteome</keyword>
<feature type="binding site" evidence="2">
    <location>
        <position position="17"/>
    </location>
    <ligand>
        <name>Zn(2+)</name>
        <dbReference type="ChEBI" id="CHEBI:29105"/>
        <label>2</label>
    </ligand>
</feature>
<dbReference type="SUPFAM" id="SSF53649">
    <property type="entry name" value="Alkaline phosphatase-like"/>
    <property type="match status" value="1"/>
</dbReference>
<keyword evidence="2" id="KW-0479">Metal-binding</keyword>
<dbReference type="GeneID" id="113468471"/>
<dbReference type="STRING" id="121845.A0A3Q0IYD8"/>
<dbReference type="RefSeq" id="XP_026681224.1">
    <property type="nucleotide sequence ID" value="XM_026825423.1"/>
</dbReference>
<dbReference type="EC" id="3.1.3.1" evidence="1"/>
<sequence>MDMVDLDETLIVVTADHSHTMTINGYPTRGNDILGLAGISDVDQSPYTTLSYANGPSSKKKDVKRYDFSKDNLSKFTKPCSRCAGGSKGNCWL</sequence>
<reference evidence="4" key="1">
    <citation type="submission" date="2025-08" db="UniProtKB">
        <authorList>
            <consortium name="RefSeq"/>
        </authorList>
    </citation>
    <scope>IDENTIFICATION</scope>
</reference>
<dbReference type="GO" id="GO:0046872">
    <property type="term" value="F:metal ion binding"/>
    <property type="evidence" value="ECO:0007669"/>
    <property type="project" value="UniProtKB-KW"/>
</dbReference>
<dbReference type="PANTHER" id="PTHR11596">
    <property type="entry name" value="ALKALINE PHOSPHATASE"/>
    <property type="match status" value="1"/>
</dbReference>
<organism evidence="3 4">
    <name type="scientific">Diaphorina citri</name>
    <name type="common">Asian citrus psyllid</name>
    <dbReference type="NCBI Taxonomy" id="121845"/>
    <lineage>
        <taxon>Eukaryota</taxon>
        <taxon>Metazoa</taxon>
        <taxon>Ecdysozoa</taxon>
        <taxon>Arthropoda</taxon>
        <taxon>Hexapoda</taxon>
        <taxon>Insecta</taxon>
        <taxon>Pterygota</taxon>
        <taxon>Neoptera</taxon>
        <taxon>Paraneoptera</taxon>
        <taxon>Hemiptera</taxon>
        <taxon>Sternorrhyncha</taxon>
        <taxon>Psylloidea</taxon>
        <taxon>Psyllidae</taxon>
        <taxon>Diaphorininae</taxon>
        <taxon>Diaphorina</taxon>
    </lineage>
</organism>
<dbReference type="Gene3D" id="3.40.720.10">
    <property type="entry name" value="Alkaline Phosphatase, subunit A"/>
    <property type="match status" value="1"/>
</dbReference>
<dbReference type="InterPro" id="IPR001952">
    <property type="entry name" value="Alkaline_phosphatase"/>
</dbReference>
<dbReference type="Pfam" id="PF00245">
    <property type="entry name" value="Alk_phosphatase"/>
    <property type="match status" value="1"/>
</dbReference>
<gene>
    <name evidence="4" type="primary">LOC113468471</name>
</gene>
<dbReference type="AlphaFoldDB" id="A0A3Q0IYD8"/>
<evidence type="ECO:0000313" key="4">
    <source>
        <dbReference type="RefSeq" id="XP_026681224.1"/>
    </source>
</evidence>
<evidence type="ECO:0000313" key="3">
    <source>
        <dbReference type="Proteomes" id="UP000079169"/>
    </source>
</evidence>
<dbReference type="PaxDb" id="121845-A0A3Q0IYD8"/>
<accession>A0A3Q0IYD8</accession>
<dbReference type="PANTHER" id="PTHR11596:SF91">
    <property type="entry name" value="ALKALINE PHOSPHATASE-RELATED"/>
    <property type="match status" value="1"/>
</dbReference>
<protein>
    <recommendedName>
        <fullName evidence="1">alkaline phosphatase</fullName>
        <ecNumber evidence="1">3.1.3.1</ecNumber>
    </recommendedName>
</protein>
<dbReference type="InterPro" id="IPR017850">
    <property type="entry name" value="Alkaline_phosphatase_core_sf"/>
</dbReference>
<keyword evidence="2" id="KW-0862">Zinc</keyword>
<proteinExistence type="predicted"/>
<dbReference type="Proteomes" id="UP000079169">
    <property type="component" value="Unplaced"/>
</dbReference>